<organism evidence="2 3">
    <name type="scientific">Mycolicibacterium confluentis</name>
    <dbReference type="NCBI Taxonomy" id="28047"/>
    <lineage>
        <taxon>Bacteria</taxon>
        <taxon>Bacillati</taxon>
        <taxon>Actinomycetota</taxon>
        <taxon>Actinomycetes</taxon>
        <taxon>Mycobacteriales</taxon>
        <taxon>Mycobacteriaceae</taxon>
        <taxon>Mycolicibacterium</taxon>
    </lineage>
</organism>
<sequence length="98" mass="10537">MFDQPGDGGHAAADEHRLEAVARLDFGEQPVRRIIIEHMFEYALTHRQITHVKPQAVDQLATVDNPGSGGGGRQEPGASGAEGAVSRLAITGAWPRKR</sequence>
<feature type="region of interest" description="Disordered" evidence="1">
    <location>
        <begin position="63"/>
        <end position="84"/>
    </location>
</feature>
<dbReference type="EMBL" id="AP022612">
    <property type="protein sequence ID" value="BBZ34326.1"/>
    <property type="molecule type" value="Genomic_DNA"/>
</dbReference>
<reference evidence="2" key="2">
    <citation type="submission" date="2020-02" db="EMBL/GenBank/DDBJ databases">
        <authorList>
            <person name="Matsumoto Y."/>
            <person name="Motooka D."/>
            <person name="Nakamura S."/>
        </authorList>
    </citation>
    <scope>NUCLEOTIDE SEQUENCE</scope>
    <source>
        <strain evidence="2">JCM 13671</strain>
    </source>
</reference>
<gene>
    <name evidence="2" type="ORF">MCNF_29310</name>
</gene>
<dbReference type="AlphaFoldDB" id="A0A7I7XYE4"/>
<proteinExistence type="predicted"/>
<dbReference type="Proteomes" id="UP000466931">
    <property type="component" value="Chromosome"/>
</dbReference>
<reference evidence="2" key="1">
    <citation type="journal article" date="2019" name="Emerg. Microbes Infect.">
        <title>Comprehensive subspecies identification of 175 nontuberculous mycobacteria species based on 7547 genomic profiles.</title>
        <authorList>
            <person name="Matsumoto Y."/>
            <person name="Kinjo T."/>
            <person name="Motooka D."/>
            <person name="Nabeya D."/>
            <person name="Jung N."/>
            <person name="Uechi K."/>
            <person name="Horii T."/>
            <person name="Iida T."/>
            <person name="Fujita J."/>
            <person name="Nakamura S."/>
        </authorList>
    </citation>
    <scope>NUCLEOTIDE SEQUENCE [LARGE SCALE GENOMIC DNA]</scope>
    <source>
        <strain evidence="2">JCM 13671</strain>
    </source>
</reference>
<name>A0A7I7XYE4_9MYCO</name>
<evidence type="ECO:0000313" key="2">
    <source>
        <dbReference type="EMBL" id="BBZ34326.1"/>
    </source>
</evidence>
<protein>
    <submittedName>
        <fullName evidence="2">Uncharacterized protein</fullName>
    </submittedName>
</protein>
<evidence type="ECO:0000313" key="3">
    <source>
        <dbReference type="Proteomes" id="UP000466931"/>
    </source>
</evidence>
<evidence type="ECO:0000256" key="1">
    <source>
        <dbReference type="SAM" id="MobiDB-lite"/>
    </source>
</evidence>
<keyword evidence="3" id="KW-1185">Reference proteome</keyword>
<accession>A0A7I7XYE4</accession>